<organism evidence="1 2">
    <name type="scientific">Dentipellis fragilis</name>
    <dbReference type="NCBI Taxonomy" id="205917"/>
    <lineage>
        <taxon>Eukaryota</taxon>
        <taxon>Fungi</taxon>
        <taxon>Dikarya</taxon>
        <taxon>Basidiomycota</taxon>
        <taxon>Agaricomycotina</taxon>
        <taxon>Agaricomycetes</taxon>
        <taxon>Russulales</taxon>
        <taxon>Hericiaceae</taxon>
        <taxon>Dentipellis</taxon>
    </lineage>
</organism>
<evidence type="ECO:0000313" key="2">
    <source>
        <dbReference type="Proteomes" id="UP000298327"/>
    </source>
</evidence>
<name>A0A4Y9Z2N1_9AGAM</name>
<dbReference type="AlphaFoldDB" id="A0A4Y9Z2N1"/>
<comment type="caution">
    <text evidence="1">The sequence shown here is derived from an EMBL/GenBank/DDBJ whole genome shotgun (WGS) entry which is preliminary data.</text>
</comment>
<reference evidence="1 2" key="1">
    <citation type="submission" date="2019-02" db="EMBL/GenBank/DDBJ databases">
        <title>Genome sequencing of the rare red list fungi Dentipellis fragilis.</title>
        <authorList>
            <person name="Buettner E."/>
            <person name="Kellner H."/>
        </authorList>
    </citation>
    <scope>NUCLEOTIDE SEQUENCE [LARGE SCALE GENOMIC DNA]</scope>
    <source>
        <strain evidence="1 2">DSM 105465</strain>
    </source>
</reference>
<protein>
    <recommendedName>
        <fullName evidence="3">BTB domain-containing protein</fullName>
    </recommendedName>
</protein>
<accession>A0A4Y9Z2N1</accession>
<dbReference type="Proteomes" id="UP000298327">
    <property type="component" value="Unassembled WGS sequence"/>
</dbReference>
<proteinExistence type="predicted"/>
<evidence type="ECO:0008006" key="3">
    <source>
        <dbReference type="Google" id="ProtNLM"/>
    </source>
</evidence>
<dbReference type="STRING" id="205917.A0A4Y9Z2N1"/>
<gene>
    <name evidence="1" type="ORF">EVG20_g3392</name>
</gene>
<keyword evidence="2" id="KW-1185">Reference proteome</keyword>
<evidence type="ECO:0000313" key="1">
    <source>
        <dbReference type="EMBL" id="TFY68864.1"/>
    </source>
</evidence>
<dbReference type="EMBL" id="SEOQ01000151">
    <property type="protein sequence ID" value="TFY68864.1"/>
    <property type="molecule type" value="Genomic_DNA"/>
</dbReference>
<sequence length="300" mass="33531">MLPSTQRKLVSMSSYVAPTKSTSTPTRSSSPSPLLFFENNCYSASPTHRRVAPPLLLPTVDVPEDSHALGLLLRCCYPLRPPTLATLPDVRCVLQAALKYEMDAARAVAETGLKDVVDEDPVGVFAIGCRCNRQDVCQLAARRLLAHSSQSFESEELRGLSAYHYNKLTQWHMRCCLAAYGVLSRRDWFESSDVVSSKIRSLCICWVPDRKPSQWNARKFIWDYLDRARDALVTCPNSGIVISDEILGSSASWCSVFCRDCGTIPKDYPEARRSFSALLGREVERVVSEVRSISCILSVW</sequence>
<dbReference type="OrthoDB" id="3164835at2759"/>